<gene>
    <name evidence="2" type="ORF">N0B31_02725</name>
</gene>
<dbReference type="AlphaFoldDB" id="A0A9E7R3N0"/>
<keyword evidence="3" id="KW-1185">Reference proteome</keyword>
<proteinExistence type="predicted"/>
<name>A0A9E7R3N0_9EURY</name>
<evidence type="ECO:0000313" key="3">
    <source>
        <dbReference type="Proteomes" id="UP001057580"/>
    </source>
</evidence>
<feature type="compositionally biased region" description="Acidic residues" evidence="1">
    <location>
        <begin position="67"/>
        <end position="82"/>
    </location>
</feature>
<dbReference type="GeneID" id="74941301"/>
<protein>
    <submittedName>
        <fullName evidence="2">Uncharacterized protein</fullName>
    </submittedName>
</protein>
<evidence type="ECO:0000313" key="2">
    <source>
        <dbReference type="EMBL" id="UWM55205.1"/>
    </source>
</evidence>
<dbReference type="Proteomes" id="UP001057580">
    <property type="component" value="Chromosome"/>
</dbReference>
<dbReference type="EMBL" id="CP104003">
    <property type="protein sequence ID" value="UWM55205.1"/>
    <property type="molecule type" value="Genomic_DNA"/>
</dbReference>
<evidence type="ECO:0000256" key="1">
    <source>
        <dbReference type="SAM" id="MobiDB-lite"/>
    </source>
</evidence>
<dbReference type="KEGG" id="ssai:N0B31_02725"/>
<dbReference type="RefSeq" id="WP_260594257.1">
    <property type="nucleotide sequence ID" value="NZ_CP104003.1"/>
</dbReference>
<feature type="region of interest" description="Disordered" evidence="1">
    <location>
        <begin position="1"/>
        <end position="109"/>
    </location>
</feature>
<feature type="compositionally biased region" description="Acidic residues" evidence="1">
    <location>
        <begin position="1"/>
        <end position="16"/>
    </location>
</feature>
<organism evidence="2 3">
    <name type="scientific">Salinirubellus salinus</name>
    <dbReference type="NCBI Taxonomy" id="1364945"/>
    <lineage>
        <taxon>Archaea</taxon>
        <taxon>Methanobacteriati</taxon>
        <taxon>Methanobacteriota</taxon>
        <taxon>Stenosarchaea group</taxon>
        <taxon>Halobacteria</taxon>
        <taxon>Halobacteriales</taxon>
        <taxon>Natronomonadaceae</taxon>
        <taxon>Salinirubellus</taxon>
    </lineage>
</organism>
<reference evidence="2" key="1">
    <citation type="submission" date="2022-09" db="EMBL/GenBank/DDBJ databases">
        <title>Diverse halophilic archaea isolated from saline environments.</title>
        <authorList>
            <person name="Cui H.-L."/>
        </authorList>
    </citation>
    <scope>NUCLEOTIDE SEQUENCE</scope>
    <source>
        <strain evidence="2">ZS-35-S2</strain>
    </source>
</reference>
<sequence>MSDPEDADDEPLDDPSEAGVDGGSSRDERPEIEDDERAEIDLSGVDPADIEAAVSGPTDEPPSDGGEPGDGDGDDEPPEDPSEGGSDTPYSGVEGGGSTGADGSSKTSTWGDQYVSLLAVLLGAVVDEHGEGDPAEVRAEVESLATQPPIRLNEDVDRLVAEMGGTEDLPPGQAIAVGSGVVAVSVLAKDSAVLGSALESIRDGAGPAGGGDL</sequence>
<accession>A0A9E7R3N0</accession>